<sequence length="826" mass="93575">MNVARQWLPHFRLEPTHSFRTCVSDSFGYHSNSVPNLLYGTVAQETDVNGHTMVHRYDEFGRLSAVWGPSDLAEESAVPVGCEPSKVWSAEELDALGAAGEPTVGFEYALQPDLSVALPAWAKTSHKDVQHPGDPIVTVTFADGLGRVLQTRKDLERDTGTGTEVGMSVSGAVAFDALGRVVDQGQPVFSTEPDTAFVAVEMLRPTHLQHDVLSRVRLVERPDTNAPDGYARTAIEHDLSMFEGRLLFEEMVIDANGKVRNTYRDVGGRIGAVEEFNRIEGVERQIVTRYEHNPLDELERVTDANGNVTQAAYDTVGRMVELVSPDAGRTEWRYDLVGNLRAKQDAELAQRGQLIRYEYEHNRLRKIDYPVTEDVVYTYGKPNEGGDAKGNRAGRVKEETSAAGTRSYGYDRYGNVAELTAEFPRLREPHRGPYEATMRYAFDALGRMQELRFPGSGEEVVRYGYDHGGLLITATGENQGINQQRPNEPRTTEYLRHIGYDEHGQRVRMVAGNGVETRYRYDESTRRLEDVDADHQSAQMRWMGRAPRPFQRLRYRYDLVGNILELNNEVPLDESLGGSVMVAATQQRFQYDDLNQLTDASGIYQERGNEQERYNLGLKYDVLGNVEEKGQEVAKYASDGRGGWNKQYEIRESTYRNAYRYNGPRPHAPREVDEYVVAESQPRLRELRYDASGRQIEWRYRGSPQRSLEWDEDGRLVLVKENNQEISRALYDGAGERRVHLHRVAGEEETAYVDQHLVLRNGQYATKHLFAGETRIASKLDADWLPVPPVLYYHPDHLGSTQYVTDADQALSQHAEYLPSGELWAD</sequence>
<gene>
    <name evidence="1" type="ORF">SOCEGT47_083320</name>
</gene>
<dbReference type="InterPro" id="IPR006530">
    <property type="entry name" value="YD"/>
</dbReference>
<evidence type="ECO:0000313" key="2">
    <source>
        <dbReference type="Proteomes" id="UP000295781"/>
    </source>
</evidence>
<accession>A0A4P2QD78</accession>
<dbReference type="EMBL" id="CP012670">
    <property type="protein sequence ID" value="AUX27734.1"/>
    <property type="molecule type" value="Genomic_DNA"/>
</dbReference>
<dbReference type="AlphaFoldDB" id="A0A4P2QD78"/>
<protein>
    <submittedName>
        <fullName evidence="1">Uncharacterized protein</fullName>
    </submittedName>
</protein>
<dbReference type="PANTHER" id="PTHR32305">
    <property type="match status" value="1"/>
</dbReference>
<name>A0A4P2QD78_SORCE</name>
<dbReference type="InterPro" id="IPR050708">
    <property type="entry name" value="T6SS_VgrG/RHS"/>
</dbReference>
<reference evidence="1 2" key="1">
    <citation type="submission" date="2015-09" db="EMBL/GenBank/DDBJ databases">
        <title>Sorangium comparison.</title>
        <authorList>
            <person name="Zaburannyi N."/>
            <person name="Bunk B."/>
            <person name="Overmann J."/>
            <person name="Mueller R."/>
        </authorList>
    </citation>
    <scope>NUCLEOTIDE SEQUENCE [LARGE SCALE GENOMIC DNA]</scope>
    <source>
        <strain evidence="1 2">So ceGT47</strain>
    </source>
</reference>
<proteinExistence type="predicted"/>
<evidence type="ECO:0000313" key="1">
    <source>
        <dbReference type="EMBL" id="AUX27734.1"/>
    </source>
</evidence>
<dbReference type="Gene3D" id="2.180.10.10">
    <property type="entry name" value="RHS repeat-associated core"/>
    <property type="match status" value="1"/>
</dbReference>
<organism evidence="1 2">
    <name type="scientific">Sorangium cellulosum</name>
    <name type="common">Polyangium cellulosum</name>
    <dbReference type="NCBI Taxonomy" id="56"/>
    <lineage>
        <taxon>Bacteria</taxon>
        <taxon>Pseudomonadati</taxon>
        <taxon>Myxococcota</taxon>
        <taxon>Polyangia</taxon>
        <taxon>Polyangiales</taxon>
        <taxon>Polyangiaceae</taxon>
        <taxon>Sorangium</taxon>
    </lineage>
</organism>
<dbReference type="NCBIfam" id="TIGR01643">
    <property type="entry name" value="YD_repeat_2x"/>
    <property type="match status" value="1"/>
</dbReference>
<dbReference type="Proteomes" id="UP000295781">
    <property type="component" value="Chromosome"/>
</dbReference>
<dbReference type="PANTHER" id="PTHR32305:SF15">
    <property type="entry name" value="PROTEIN RHSA-RELATED"/>
    <property type="match status" value="1"/>
</dbReference>